<evidence type="ECO:0000256" key="4">
    <source>
        <dbReference type="SAM" id="Phobius"/>
    </source>
</evidence>
<protein>
    <submittedName>
        <fullName evidence="6">Helix-turn-helix domain-containing protein</fullName>
    </submittedName>
</protein>
<dbReference type="Pfam" id="PF12833">
    <property type="entry name" value="HTH_18"/>
    <property type="match status" value="1"/>
</dbReference>
<evidence type="ECO:0000256" key="2">
    <source>
        <dbReference type="ARBA" id="ARBA00023125"/>
    </source>
</evidence>
<feature type="domain" description="HTH araC/xylS-type" evidence="5">
    <location>
        <begin position="267"/>
        <end position="370"/>
    </location>
</feature>
<evidence type="ECO:0000259" key="5">
    <source>
        <dbReference type="PROSITE" id="PS01124"/>
    </source>
</evidence>
<keyword evidence="7" id="KW-1185">Reference proteome</keyword>
<keyword evidence="2" id="KW-0238">DNA-binding</keyword>
<feature type="transmembrane region" description="Helical" evidence="4">
    <location>
        <begin position="33"/>
        <end position="53"/>
    </location>
</feature>
<evidence type="ECO:0000313" key="7">
    <source>
        <dbReference type="Proteomes" id="UP001595886"/>
    </source>
</evidence>
<keyword evidence="4" id="KW-1133">Transmembrane helix</keyword>
<dbReference type="Proteomes" id="UP001595886">
    <property type="component" value="Unassembled WGS sequence"/>
</dbReference>
<keyword evidence="1" id="KW-0805">Transcription regulation</keyword>
<dbReference type="PANTHER" id="PTHR43280:SF2">
    <property type="entry name" value="HTH-TYPE TRANSCRIPTIONAL REGULATOR EXSA"/>
    <property type="match status" value="1"/>
</dbReference>
<dbReference type="Gene3D" id="1.10.10.60">
    <property type="entry name" value="Homeodomain-like"/>
    <property type="match status" value="1"/>
</dbReference>
<dbReference type="PROSITE" id="PS01124">
    <property type="entry name" value="HTH_ARAC_FAMILY_2"/>
    <property type="match status" value="1"/>
</dbReference>
<proteinExistence type="predicted"/>
<dbReference type="SMART" id="SM00342">
    <property type="entry name" value="HTH_ARAC"/>
    <property type="match status" value="1"/>
</dbReference>
<organism evidence="6 7">
    <name type="scientific">Dokdonella ginsengisoli</name>
    <dbReference type="NCBI Taxonomy" id="363846"/>
    <lineage>
        <taxon>Bacteria</taxon>
        <taxon>Pseudomonadati</taxon>
        <taxon>Pseudomonadota</taxon>
        <taxon>Gammaproteobacteria</taxon>
        <taxon>Lysobacterales</taxon>
        <taxon>Rhodanobacteraceae</taxon>
        <taxon>Dokdonella</taxon>
    </lineage>
</organism>
<dbReference type="PRINTS" id="PR00032">
    <property type="entry name" value="HTHARAC"/>
</dbReference>
<name>A0ABV9QQA9_9GAMM</name>
<dbReference type="InterPro" id="IPR018060">
    <property type="entry name" value="HTH_AraC"/>
</dbReference>
<evidence type="ECO:0000256" key="3">
    <source>
        <dbReference type="ARBA" id="ARBA00023163"/>
    </source>
</evidence>
<evidence type="ECO:0000256" key="1">
    <source>
        <dbReference type="ARBA" id="ARBA00023015"/>
    </source>
</evidence>
<keyword evidence="4" id="KW-0812">Transmembrane</keyword>
<keyword evidence="3" id="KW-0804">Transcription</keyword>
<comment type="caution">
    <text evidence="6">The sequence shown here is derived from an EMBL/GenBank/DDBJ whole genome shotgun (WGS) entry which is preliminary data.</text>
</comment>
<reference evidence="7" key="1">
    <citation type="journal article" date="2019" name="Int. J. Syst. Evol. Microbiol.">
        <title>The Global Catalogue of Microorganisms (GCM) 10K type strain sequencing project: providing services to taxonomists for standard genome sequencing and annotation.</title>
        <authorList>
            <consortium name="The Broad Institute Genomics Platform"/>
            <consortium name="The Broad Institute Genome Sequencing Center for Infectious Disease"/>
            <person name="Wu L."/>
            <person name="Ma J."/>
        </authorList>
    </citation>
    <scope>NUCLEOTIDE SEQUENCE [LARGE SCALE GENOMIC DNA]</scope>
    <source>
        <strain evidence="7">CCUG 30340</strain>
    </source>
</reference>
<evidence type="ECO:0000313" key="6">
    <source>
        <dbReference type="EMBL" id="MFC4819528.1"/>
    </source>
</evidence>
<dbReference type="InterPro" id="IPR009057">
    <property type="entry name" value="Homeodomain-like_sf"/>
</dbReference>
<keyword evidence="4" id="KW-0472">Membrane</keyword>
<dbReference type="InterPro" id="IPR020449">
    <property type="entry name" value="Tscrpt_reg_AraC-type_HTH"/>
</dbReference>
<feature type="transmembrane region" description="Helical" evidence="4">
    <location>
        <begin position="103"/>
        <end position="122"/>
    </location>
</feature>
<dbReference type="PANTHER" id="PTHR43280">
    <property type="entry name" value="ARAC-FAMILY TRANSCRIPTIONAL REGULATOR"/>
    <property type="match status" value="1"/>
</dbReference>
<dbReference type="EMBL" id="JBHSHD010000004">
    <property type="protein sequence ID" value="MFC4819528.1"/>
    <property type="molecule type" value="Genomic_DNA"/>
</dbReference>
<dbReference type="SUPFAM" id="SSF46689">
    <property type="entry name" value="Homeodomain-like"/>
    <property type="match status" value="1"/>
</dbReference>
<feature type="transmembrane region" description="Helical" evidence="4">
    <location>
        <begin position="209"/>
        <end position="227"/>
    </location>
</feature>
<dbReference type="RefSeq" id="WP_380019306.1">
    <property type="nucleotide sequence ID" value="NZ_JBHSHD010000004.1"/>
</dbReference>
<gene>
    <name evidence="6" type="ORF">ACFO6Q_04290</name>
</gene>
<feature type="transmembrane region" description="Helical" evidence="4">
    <location>
        <begin position="65"/>
        <end position="83"/>
    </location>
</feature>
<feature type="transmembrane region" description="Helical" evidence="4">
    <location>
        <begin position="131"/>
        <end position="149"/>
    </location>
</feature>
<accession>A0ABV9QQA9</accession>
<sequence length="374" mass="41082">MHILNALSIGATLGLTALAAALAFASRTRVSGYLAGFFACVTLDSLFGGIPFALREWLSEDALRWFRVVVVPNAYLLGPLLYGYAKALTSAGPGVQVRRDLRHALPCTVVLALSLGNALAAFDRSPIGRMLVQLTLHAWVLQGVPYLVLAARRTYTARPLLEQVNADEAALHLAWLRRLVAVIGAMWLLEAIDRIPRVAGLAGYEGFNLALAWLTFGALFLLAWFALRQRVLIPPEVTESLPTGEEGAVARYERSGLDPAQCARIADELAQLMRSGHLYADSRFDLRELSRRSGWPPSYISQALNQGLRQNFFEFVNGFRIAAAQRCLADPDDRRTTLDIALACGFGSKSTFNAVFKRMSGMTPREFRRGASSR</sequence>